<organism evidence="2 3">
    <name type="scientific">Larinioides sclopetarius</name>
    <dbReference type="NCBI Taxonomy" id="280406"/>
    <lineage>
        <taxon>Eukaryota</taxon>
        <taxon>Metazoa</taxon>
        <taxon>Ecdysozoa</taxon>
        <taxon>Arthropoda</taxon>
        <taxon>Chelicerata</taxon>
        <taxon>Arachnida</taxon>
        <taxon>Araneae</taxon>
        <taxon>Araneomorphae</taxon>
        <taxon>Entelegynae</taxon>
        <taxon>Araneoidea</taxon>
        <taxon>Araneidae</taxon>
        <taxon>Larinioides</taxon>
    </lineage>
</organism>
<keyword evidence="1" id="KW-0472">Membrane</keyword>
<proteinExistence type="predicted"/>
<keyword evidence="1" id="KW-0812">Transmembrane</keyword>
<accession>A0AAV2BH46</accession>
<feature type="transmembrane region" description="Helical" evidence="1">
    <location>
        <begin position="26"/>
        <end position="45"/>
    </location>
</feature>
<dbReference type="Proteomes" id="UP001497382">
    <property type="component" value="Unassembled WGS sequence"/>
</dbReference>
<name>A0AAV2BH46_9ARAC</name>
<gene>
    <name evidence="2" type="ORF">LARSCL_LOCUS18834</name>
</gene>
<comment type="caution">
    <text evidence="2">The sequence shown here is derived from an EMBL/GenBank/DDBJ whole genome shotgun (WGS) entry which is preliminary data.</text>
</comment>
<evidence type="ECO:0000313" key="3">
    <source>
        <dbReference type="Proteomes" id="UP001497382"/>
    </source>
</evidence>
<evidence type="ECO:0000313" key="2">
    <source>
        <dbReference type="EMBL" id="CAL1294633.1"/>
    </source>
</evidence>
<reference evidence="2 3" key="1">
    <citation type="submission" date="2024-04" db="EMBL/GenBank/DDBJ databases">
        <authorList>
            <person name="Rising A."/>
            <person name="Reimegard J."/>
            <person name="Sonavane S."/>
            <person name="Akerstrom W."/>
            <person name="Nylinder S."/>
            <person name="Hedman E."/>
            <person name="Kallberg Y."/>
        </authorList>
    </citation>
    <scope>NUCLEOTIDE SEQUENCE [LARGE SCALE GENOMIC DNA]</scope>
</reference>
<feature type="non-terminal residue" evidence="2">
    <location>
        <position position="1"/>
    </location>
</feature>
<dbReference type="AlphaFoldDB" id="A0AAV2BH46"/>
<protein>
    <submittedName>
        <fullName evidence="2">Uncharacterized protein</fullName>
    </submittedName>
</protein>
<evidence type="ECO:0000256" key="1">
    <source>
        <dbReference type="SAM" id="Phobius"/>
    </source>
</evidence>
<sequence>SLQKRDPINRYSITSLTDSTTKTRQFVRHVAVLALVCCSVAMAGYTRTYYHSGHKSHHLGGAAYGYHAPKYVVPAPVHYAKPVIHHAAPIVYAHKSYSKPHTTHYIKPVVHAAPVYSKPSHYLGGHAYGIGYKPHTYGHIIRPAVYAHKPHYHH</sequence>
<keyword evidence="1" id="KW-1133">Transmembrane helix</keyword>
<dbReference type="EMBL" id="CAXIEN010000350">
    <property type="protein sequence ID" value="CAL1294633.1"/>
    <property type="molecule type" value="Genomic_DNA"/>
</dbReference>
<keyword evidence="3" id="KW-1185">Reference proteome</keyword>